<keyword evidence="3" id="KW-1185">Reference proteome</keyword>
<sequence>MADRQTITLSTDVINTLNPRFHSVAIDSVVISTGFKNFNMTNSKLIRMIKNMAPGYLRIDGTLADRIIFSEDGSGTPVAGNFLLTGARNPDRHLVHMCSLLQATQRSPRECPRNKRQGSSARARRYGDG</sequence>
<comment type="caution">
    <text evidence="2">The sequence shown here is derived from an EMBL/GenBank/DDBJ whole genome shotgun (WGS) entry which is preliminary data.</text>
</comment>
<accession>A0A9P0Q0I6</accession>
<organism evidence="2 3">
    <name type="scientific">Acanthoscelides obtectus</name>
    <name type="common">Bean weevil</name>
    <name type="synonym">Bruchus obtectus</name>
    <dbReference type="NCBI Taxonomy" id="200917"/>
    <lineage>
        <taxon>Eukaryota</taxon>
        <taxon>Metazoa</taxon>
        <taxon>Ecdysozoa</taxon>
        <taxon>Arthropoda</taxon>
        <taxon>Hexapoda</taxon>
        <taxon>Insecta</taxon>
        <taxon>Pterygota</taxon>
        <taxon>Neoptera</taxon>
        <taxon>Endopterygota</taxon>
        <taxon>Coleoptera</taxon>
        <taxon>Polyphaga</taxon>
        <taxon>Cucujiformia</taxon>
        <taxon>Chrysomeloidea</taxon>
        <taxon>Chrysomelidae</taxon>
        <taxon>Bruchinae</taxon>
        <taxon>Bruchini</taxon>
        <taxon>Acanthoscelides</taxon>
    </lineage>
</organism>
<dbReference type="OrthoDB" id="6763346at2759"/>
<evidence type="ECO:0000313" key="2">
    <source>
        <dbReference type="EMBL" id="CAH2001103.1"/>
    </source>
</evidence>
<reference evidence="2" key="1">
    <citation type="submission" date="2022-03" db="EMBL/GenBank/DDBJ databases">
        <authorList>
            <person name="Sayadi A."/>
        </authorList>
    </citation>
    <scope>NUCLEOTIDE SEQUENCE</scope>
</reference>
<dbReference type="Proteomes" id="UP001152888">
    <property type="component" value="Unassembled WGS sequence"/>
</dbReference>
<feature type="region of interest" description="Disordered" evidence="1">
    <location>
        <begin position="105"/>
        <end position="129"/>
    </location>
</feature>
<dbReference type="EMBL" id="CAKOFQ010007437">
    <property type="protein sequence ID" value="CAH2001103.1"/>
    <property type="molecule type" value="Genomic_DNA"/>
</dbReference>
<dbReference type="Gene3D" id="3.20.20.80">
    <property type="entry name" value="Glycosidases"/>
    <property type="match status" value="1"/>
</dbReference>
<dbReference type="AlphaFoldDB" id="A0A9P0Q0I6"/>
<proteinExistence type="predicted"/>
<name>A0A9P0Q0I6_ACAOB</name>
<evidence type="ECO:0000313" key="3">
    <source>
        <dbReference type="Proteomes" id="UP001152888"/>
    </source>
</evidence>
<evidence type="ECO:0000256" key="1">
    <source>
        <dbReference type="SAM" id="MobiDB-lite"/>
    </source>
</evidence>
<gene>
    <name evidence="2" type="ORF">ACAOBT_LOCUS26000</name>
</gene>
<protein>
    <submittedName>
        <fullName evidence="2">Uncharacterized protein</fullName>
    </submittedName>
</protein>